<dbReference type="GO" id="GO:0016301">
    <property type="term" value="F:kinase activity"/>
    <property type="evidence" value="ECO:0007669"/>
    <property type="project" value="UniProtKB-KW"/>
</dbReference>
<dbReference type="InParanoid" id="A0A0F7ID84"/>
<dbReference type="GeneID" id="24803993"/>
<dbReference type="PANTHER" id="PTHR39648:SF1">
    <property type="entry name" value="6-HYDROXYMETHYL-7,8-DIHYDROPTERIN PYROPHOSPHOKINASE"/>
    <property type="match status" value="1"/>
</dbReference>
<dbReference type="InterPro" id="IPR027510">
    <property type="entry name" value="HMPDK_MptE"/>
</dbReference>
<organism evidence="2 3">
    <name type="scientific">Geoglobus ahangari</name>
    <dbReference type="NCBI Taxonomy" id="113653"/>
    <lineage>
        <taxon>Archaea</taxon>
        <taxon>Methanobacteriati</taxon>
        <taxon>Methanobacteriota</taxon>
        <taxon>Archaeoglobi</taxon>
        <taxon>Archaeoglobales</taxon>
        <taxon>Archaeoglobaceae</taxon>
        <taxon>Geoglobus</taxon>
    </lineage>
</organism>
<dbReference type="FunCoup" id="A0A0F7ID84">
    <property type="interactions" value="7"/>
</dbReference>
<name>A0A0F7ID84_9EURY</name>
<accession>A0A0F7ID84</accession>
<keyword evidence="1" id="KW-0547">Nucleotide-binding</keyword>
<dbReference type="HOGENOM" id="CLU_093043_0_0_2"/>
<dbReference type="GO" id="GO:0005524">
    <property type="term" value="F:ATP binding"/>
    <property type="evidence" value="ECO:0007669"/>
    <property type="project" value="UniProtKB-UniRule"/>
</dbReference>
<comment type="cofactor">
    <cofactor evidence="1">
        <name>Mg(2+)</name>
        <dbReference type="ChEBI" id="CHEBI:18420"/>
    </cofactor>
</comment>
<dbReference type="AlphaFoldDB" id="A0A0F7ID84"/>
<evidence type="ECO:0000256" key="1">
    <source>
        <dbReference type="HAMAP-Rule" id="MF_02131"/>
    </source>
</evidence>
<evidence type="ECO:0000313" key="3">
    <source>
        <dbReference type="Proteomes" id="UP000034723"/>
    </source>
</evidence>
<proteinExistence type="inferred from homology"/>
<sequence length="200" mass="22683">MRPEEWFEIYHQILSDFGFDEARDAEAARLMHRLAGDKLLSEEELRRRIDGKEVAVIGGAVESEIDAEVIVTAGKAILRWVELSSRIPDVHVTDMEEPEELLEDLERKGTLLVLHAHGDNMGRIRAVVPRIGKFVATTQHRPFDKVYNFGGFTDGDRAAIIAKRFGARSIILHGFRFEGRGVKGKKLVWAKRILEREGLL</sequence>
<dbReference type="STRING" id="113653.GAH_01423"/>
<comment type="function">
    <text evidence="1">Catalyzes the transfer of diphosphate from ATP to 6-hydroxymethyl-7,8-dihydropterin (6-HMD), leading to 6-hydroxymethyl-7,8-dihydropterin diphosphate (6-HMDP).</text>
</comment>
<dbReference type="OrthoDB" id="34207at2157"/>
<dbReference type="Proteomes" id="UP000034723">
    <property type="component" value="Chromosome"/>
</dbReference>
<dbReference type="EC" id="2.7.6.3" evidence="1"/>
<dbReference type="GO" id="GO:2001118">
    <property type="term" value="P:tetrahydromethanopterin biosynthetic process"/>
    <property type="evidence" value="ECO:0007669"/>
    <property type="project" value="UniProtKB-UniRule"/>
</dbReference>
<dbReference type="PATRIC" id="fig|113653.22.peg.1405"/>
<dbReference type="PANTHER" id="PTHR39648">
    <property type="entry name" value="6-HYDROXYMETHYL-7,8-DIHYDROPTERIN PYROPHOSPHOKINASE"/>
    <property type="match status" value="1"/>
</dbReference>
<keyword evidence="1" id="KW-0067">ATP-binding</keyword>
<dbReference type="EMBL" id="CP011267">
    <property type="protein sequence ID" value="AKG91283.1"/>
    <property type="molecule type" value="Genomic_DNA"/>
</dbReference>
<keyword evidence="3" id="KW-1185">Reference proteome</keyword>
<protein>
    <recommendedName>
        <fullName evidence="1">6-hydroxymethyl-7,8-dihydropterin pyrophosphokinase</fullName>
        <shortName evidence="1">HPPK</shortName>
        <ecNumber evidence="1">2.7.6.3</ecNumber>
    </recommendedName>
    <alternativeName>
        <fullName evidence="1">2-amino-4-hydroxy-6-hydroxymethyldihydropteridine pyrophosphokinase</fullName>
    </alternativeName>
    <alternativeName>
        <fullName evidence="1">6-hydroxymethyl-7,8-dihydropterin diphosphokinase</fullName>
        <shortName evidence="1">6-HMPDK</shortName>
    </alternativeName>
    <alternativeName>
        <fullName evidence="1">7,8-dihydro-6-hydroxymethylpterin diphosphokinase</fullName>
    </alternativeName>
    <alternativeName>
        <fullName evidence="1">7,8-dihydro-6-hydroxymethylpterin pyrophosphokinase</fullName>
        <shortName evidence="1">PPPK</shortName>
    </alternativeName>
</protein>
<comment type="similarity">
    <text evidence="1">Belongs to the archaeal 6-HMPDK family.</text>
</comment>
<keyword evidence="1" id="KW-0460">Magnesium</keyword>
<keyword evidence="1" id="KW-0808">Transferase</keyword>
<evidence type="ECO:0000313" key="2">
    <source>
        <dbReference type="EMBL" id="AKG91283.1"/>
    </source>
</evidence>
<gene>
    <name evidence="1" type="primary">mptE</name>
    <name evidence="2" type="ORF">GAH_01423</name>
</gene>
<dbReference type="UniPathway" id="UPA00065"/>
<keyword evidence="1" id="KW-0418">Kinase</keyword>
<dbReference type="RefSeq" id="WP_048095633.1">
    <property type="nucleotide sequence ID" value="NZ_CP011267.1"/>
</dbReference>
<dbReference type="KEGG" id="gah:GAH_01423"/>
<comment type="pathway">
    <text evidence="1">Cofactor biosynthesis; 5,6,7,8-tetrahydromethanopterin biosynthesis.</text>
</comment>
<comment type="catalytic activity">
    <reaction evidence="1">
        <text>6-hydroxymethyl-7,8-dihydropterin + ATP = (7,8-dihydropterin-6-yl)methyl diphosphate + AMP + H(+)</text>
        <dbReference type="Rhea" id="RHEA:11412"/>
        <dbReference type="ChEBI" id="CHEBI:15378"/>
        <dbReference type="ChEBI" id="CHEBI:30616"/>
        <dbReference type="ChEBI" id="CHEBI:44841"/>
        <dbReference type="ChEBI" id="CHEBI:72950"/>
        <dbReference type="ChEBI" id="CHEBI:456215"/>
        <dbReference type="EC" id="2.7.6.3"/>
    </reaction>
</comment>
<dbReference type="HAMAP" id="MF_02131">
    <property type="entry name" value="HMPDK_arch"/>
    <property type="match status" value="1"/>
</dbReference>
<dbReference type="GO" id="GO:0003848">
    <property type="term" value="F:2-amino-4-hydroxy-6-hydroxymethyldihydropteridine diphosphokinase activity"/>
    <property type="evidence" value="ECO:0007669"/>
    <property type="project" value="UniProtKB-UniRule"/>
</dbReference>
<dbReference type="GO" id="GO:0000287">
    <property type="term" value="F:magnesium ion binding"/>
    <property type="evidence" value="ECO:0007669"/>
    <property type="project" value="UniProtKB-UniRule"/>
</dbReference>
<reference evidence="2 3" key="1">
    <citation type="submission" date="2015-04" db="EMBL/GenBank/DDBJ databases">
        <title>The complete genome sequence of the hyperthermophilic, obligate iron-reducing archaeon Geoglobus ahangari strain 234T.</title>
        <authorList>
            <person name="Manzella M.P."/>
            <person name="Holmes D.E."/>
            <person name="Rocheleau J.M."/>
            <person name="Chung A."/>
            <person name="Reguera G."/>
            <person name="Kashefi K."/>
        </authorList>
    </citation>
    <scope>NUCLEOTIDE SEQUENCE [LARGE SCALE GENOMIC DNA]</scope>
    <source>
        <strain evidence="2 3">234</strain>
    </source>
</reference>